<organism evidence="1 2">
    <name type="scientific">Trichoderma harzianum CBS 226.95</name>
    <dbReference type="NCBI Taxonomy" id="983964"/>
    <lineage>
        <taxon>Eukaryota</taxon>
        <taxon>Fungi</taxon>
        <taxon>Dikarya</taxon>
        <taxon>Ascomycota</taxon>
        <taxon>Pezizomycotina</taxon>
        <taxon>Sordariomycetes</taxon>
        <taxon>Hypocreomycetidae</taxon>
        <taxon>Hypocreales</taxon>
        <taxon>Hypocreaceae</taxon>
        <taxon>Trichoderma</taxon>
    </lineage>
</organism>
<protein>
    <submittedName>
        <fullName evidence="1">Uncharacterized protein</fullName>
    </submittedName>
</protein>
<evidence type="ECO:0000313" key="2">
    <source>
        <dbReference type="Proteomes" id="UP000241690"/>
    </source>
</evidence>
<keyword evidence="2" id="KW-1185">Reference proteome</keyword>
<dbReference type="GeneID" id="36628895"/>
<name>A0A2T4AKP3_TRIHA</name>
<evidence type="ECO:0000313" key="1">
    <source>
        <dbReference type="EMBL" id="PTB57617.1"/>
    </source>
</evidence>
<reference evidence="1 2" key="1">
    <citation type="submission" date="2016-07" db="EMBL/GenBank/DDBJ databases">
        <title>Multiple horizontal gene transfer events from other fungi enriched the ability of initially mycotrophic Trichoderma (Ascomycota) to feed on dead plant biomass.</title>
        <authorList>
            <consortium name="DOE Joint Genome Institute"/>
            <person name="Aerts A."/>
            <person name="Atanasova L."/>
            <person name="Chenthamara K."/>
            <person name="Zhang J."/>
            <person name="Grujic M."/>
            <person name="Henrissat B."/>
            <person name="Kuo A."/>
            <person name="Salamov A."/>
            <person name="Lipzen A."/>
            <person name="Labutti K."/>
            <person name="Barry K."/>
            <person name="Miao Y."/>
            <person name="Rahimi M.J."/>
            <person name="Shen Q."/>
            <person name="Grigoriev I.V."/>
            <person name="Kubicek C.P."/>
            <person name="Druzhinina I.S."/>
        </authorList>
    </citation>
    <scope>NUCLEOTIDE SEQUENCE [LARGE SCALE GENOMIC DNA]</scope>
    <source>
        <strain evidence="1 2">CBS 226.95</strain>
    </source>
</reference>
<proteinExistence type="predicted"/>
<dbReference type="AlphaFoldDB" id="A0A2T4AKP3"/>
<gene>
    <name evidence="1" type="ORF">M431DRAFT_517258</name>
</gene>
<dbReference type="EMBL" id="KZ679677">
    <property type="protein sequence ID" value="PTB57617.1"/>
    <property type="molecule type" value="Genomic_DNA"/>
</dbReference>
<accession>A0A2T4AKP3</accession>
<dbReference type="RefSeq" id="XP_024777294.1">
    <property type="nucleotide sequence ID" value="XM_024920326.1"/>
</dbReference>
<dbReference type="Proteomes" id="UP000241690">
    <property type="component" value="Unassembled WGS sequence"/>
</dbReference>
<sequence length="103" mass="12165">MEMLSPHCRCFLHFACFRLFPSTPLHSGFVSYVGLVCVPRRERKKETVYLPPRLQDFYSSNPLKKWQKEIPIQIQVDPCFCRCRYSCDVSSFQPILVLITYMP</sequence>